<accession>A0A915I966</accession>
<name>A0A915I966_ROMCU</name>
<sequence>MVIKHEDNAKPQMTKNTGLLCNGCSYSLIPLSCRPLFIIDDGQLTKKQVVYFHTEQFNLILEWSIRAYLPQQQHKRI</sequence>
<organism evidence="1 2">
    <name type="scientific">Romanomermis culicivorax</name>
    <name type="common">Nematode worm</name>
    <dbReference type="NCBI Taxonomy" id="13658"/>
    <lineage>
        <taxon>Eukaryota</taxon>
        <taxon>Metazoa</taxon>
        <taxon>Ecdysozoa</taxon>
        <taxon>Nematoda</taxon>
        <taxon>Enoplea</taxon>
        <taxon>Dorylaimia</taxon>
        <taxon>Mermithida</taxon>
        <taxon>Mermithoidea</taxon>
        <taxon>Mermithidae</taxon>
        <taxon>Romanomermis</taxon>
    </lineage>
</organism>
<keyword evidence="1" id="KW-1185">Reference proteome</keyword>
<protein>
    <submittedName>
        <fullName evidence="2">Uncharacterized protein</fullName>
    </submittedName>
</protein>
<proteinExistence type="predicted"/>
<dbReference type="AlphaFoldDB" id="A0A915I966"/>
<evidence type="ECO:0000313" key="1">
    <source>
        <dbReference type="Proteomes" id="UP000887565"/>
    </source>
</evidence>
<reference evidence="2" key="1">
    <citation type="submission" date="2022-11" db="UniProtKB">
        <authorList>
            <consortium name="WormBaseParasite"/>
        </authorList>
    </citation>
    <scope>IDENTIFICATION</scope>
</reference>
<evidence type="ECO:0000313" key="2">
    <source>
        <dbReference type="WBParaSite" id="nRc.2.0.1.t10308-RA"/>
    </source>
</evidence>
<dbReference type="Proteomes" id="UP000887565">
    <property type="component" value="Unplaced"/>
</dbReference>
<dbReference type="WBParaSite" id="nRc.2.0.1.t10308-RA">
    <property type="protein sequence ID" value="nRc.2.0.1.t10308-RA"/>
    <property type="gene ID" value="nRc.2.0.1.g10308"/>
</dbReference>